<accession>A0ABP1E7Y2</accession>
<protein>
    <submittedName>
        <fullName evidence="1">Uncharacterized protein</fullName>
    </submittedName>
</protein>
<gene>
    <name evidence="1" type="ORF">GFSPODELE1_LOCUS10326</name>
</gene>
<evidence type="ECO:0000313" key="2">
    <source>
        <dbReference type="Proteomes" id="UP001497453"/>
    </source>
</evidence>
<dbReference type="Proteomes" id="UP001497453">
    <property type="component" value="Chromosome 8"/>
</dbReference>
<organism evidence="1 2">
    <name type="scientific">Somion occarium</name>
    <dbReference type="NCBI Taxonomy" id="3059160"/>
    <lineage>
        <taxon>Eukaryota</taxon>
        <taxon>Fungi</taxon>
        <taxon>Dikarya</taxon>
        <taxon>Basidiomycota</taxon>
        <taxon>Agaricomycotina</taxon>
        <taxon>Agaricomycetes</taxon>
        <taxon>Polyporales</taxon>
        <taxon>Cerrenaceae</taxon>
        <taxon>Somion</taxon>
    </lineage>
</organism>
<name>A0ABP1E7Y2_9APHY</name>
<reference evidence="2" key="1">
    <citation type="submission" date="2024-04" db="EMBL/GenBank/DDBJ databases">
        <authorList>
            <person name="Shaw F."/>
            <person name="Minotto A."/>
        </authorList>
    </citation>
    <scope>NUCLEOTIDE SEQUENCE [LARGE SCALE GENOMIC DNA]</scope>
</reference>
<keyword evidence="2" id="KW-1185">Reference proteome</keyword>
<dbReference type="EMBL" id="OZ037951">
    <property type="protein sequence ID" value="CAL1715624.1"/>
    <property type="molecule type" value="Genomic_DNA"/>
</dbReference>
<sequence length="286" mass="32150">MTFAPRSERSTVQESTKIDATIRLSEGESYGSEMKTRLQVEVQDVPCLCKAIERDLAVAQATASDGPTIDLLQEFSHVQQRIKQLPHQLRVVFDCIHEVGLGSVLDKHADVVFKQKQMELFKRFIARQNDDINFIVNTLESLSEDASELVIASPVLKGHAAPPKEKSSGLFEKFHVPGRTSKTAHTDNYNAGKIVSAIHQKPYNTLNPEPQDGDSRHHNNDLVKNLDALMASLRIFSDMYEDASEALGKMELFILDSDEEDIAQRVQEFRHWLKDTSSRLSLDCSS</sequence>
<proteinExistence type="predicted"/>
<evidence type="ECO:0000313" key="1">
    <source>
        <dbReference type="EMBL" id="CAL1715624.1"/>
    </source>
</evidence>